<dbReference type="GeneID" id="98162567"/>
<dbReference type="InterPro" id="IPR010497">
    <property type="entry name" value="Epoxide_hydro_N"/>
</dbReference>
<dbReference type="PANTHER" id="PTHR21661">
    <property type="entry name" value="EPOXIDE HYDROLASE 1-RELATED"/>
    <property type="match status" value="1"/>
</dbReference>
<name>A0ABR4JAG5_9EURO</name>
<dbReference type="Pfam" id="PF06441">
    <property type="entry name" value="EHN"/>
    <property type="match status" value="1"/>
</dbReference>
<evidence type="ECO:0000259" key="3">
    <source>
        <dbReference type="Pfam" id="PF06441"/>
    </source>
</evidence>
<comment type="similarity">
    <text evidence="1">Belongs to the peptidase S33 family.</text>
</comment>
<protein>
    <submittedName>
        <fullName evidence="4">Alpha/Beta hydrolase protein</fullName>
    </submittedName>
</protein>
<dbReference type="Gene3D" id="3.40.50.1820">
    <property type="entry name" value="alpha/beta hydrolase"/>
    <property type="match status" value="1"/>
</dbReference>
<dbReference type="GO" id="GO:0016787">
    <property type="term" value="F:hydrolase activity"/>
    <property type="evidence" value="ECO:0007669"/>
    <property type="project" value="UniProtKB-KW"/>
</dbReference>
<accession>A0ABR4JAG5</accession>
<organism evidence="4 5">
    <name type="scientific">Aspergillus pseudodeflectus</name>
    <dbReference type="NCBI Taxonomy" id="176178"/>
    <lineage>
        <taxon>Eukaryota</taxon>
        <taxon>Fungi</taxon>
        <taxon>Dikarya</taxon>
        <taxon>Ascomycota</taxon>
        <taxon>Pezizomycotina</taxon>
        <taxon>Eurotiomycetes</taxon>
        <taxon>Eurotiomycetidae</taxon>
        <taxon>Eurotiales</taxon>
        <taxon>Aspergillaceae</taxon>
        <taxon>Aspergillus</taxon>
        <taxon>Aspergillus subgen. Nidulantes</taxon>
    </lineage>
</organism>
<evidence type="ECO:0000256" key="2">
    <source>
        <dbReference type="ARBA" id="ARBA00022801"/>
    </source>
</evidence>
<evidence type="ECO:0000313" key="5">
    <source>
        <dbReference type="Proteomes" id="UP001610444"/>
    </source>
</evidence>
<sequence>MAKSFNTLPANIPGNPSPFTLHVPNEALAEFTQLLRLSPIGPKTWWNQDTTGKFGVSREWLTNAKETWLSTEFNWRSHESGVVDIHFTALFSKKVDAIPIIFLHGYPGSFMEFLPMMGILAKRYTPETLPYHVIVPSLPDYALSGGTSENVEMTLDRAARIMNQLMLDLGFGINMLVLNPDQKPGSMDDLTEKEMEHMDRSNKWQETGFASFLRIIL</sequence>
<dbReference type="PANTHER" id="PTHR21661:SF39">
    <property type="entry name" value="HYDROLASE, PUTATIVE (AFU_ORTHOLOGUE AFUA_3G08960)-RELATED"/>
    <property type="match status" value="1"/>
</dbReference>
<evidence type="ECO:0000313" key="4">
    <source>
        <dbReference type="EMBL" id="KAL2837022.1"/>
    </source>
</evidence>
<dbReference type="RefSeq" id="XP_070892353.1">
    <property type="nucleotide sequence ID" value="XM_071047403.1"/>
</dbReference>
<keyword evidence="2 4" id="KW-0378">Hydrolase</keyword>
<reference evidence="4 5" key="1">
    <citation type="submission" date="2024-07" db="EMBL/GenBank/DDBJ databases">
        <title>Section-level genome sequencing and comparative genomics of Aspergillus sections Usti and Cavernicolus.</title>
        <authorList>
            <consortium name="Lawrence Berkeley National Laboratory"/>
            <person name="Nybo J.L."/>
            <person name="Vesth T.C."/>
            <person name="Theobald S."/>
            <person name="Frisvad J.C."/>
            <person name="Larsen T.O."/>
            <person name="Kjaerboelling I."/>
            <person name="Rothschild-Mancinelli K."/>
            <person name="Lyhne E.K."/>
            <person name="Kogle M.E."/>
            <person name="Barry K."/>
            <person name="Clum A."/>
            <person name="Na H."/>
            <person name="Ledsgaard L."/>
            <person name="Lin J."/>
            <person name="Lipzen A."/>
            <person name="Kuo A."/>
            <person name="Riley R."/>
            <person name="Mondo S."/>
            <person name="LaButti K."/>
            <person name="Haridas S."/>
            <person name="Pangalinan J."/>
            <person name="Salamov A.A."/>
            <person name="Simmons B.A."/>
            <person name="Magnuson J.K."/>
            <person name="Chen J."/>
            <person name="Drula E."/>
            <person name="Henrissat B."/>
            <person name="Wiebenga A."/>
            <person name="Lubbers R.J."/>
            <person name="Gomes A.C."/>
            <person name="Macurrencykelacurrency M.R."/>
            <person name="Stajich J."/>
            <person name="Grigoriev I.V."/>
            <person name="Mortensen U.H."/>
            <person name="De vries R.P."/>
            <person name="Baker S.E."/>
            <person name="Andersen M.R."/>
        </authorList>
    </citation>
    <scope>NUCLEOTIDE SEQUENCE [LARGE SCALE GENOMIC DNA]</scope>
    <source>
        <strain evidence="4 5">CBS 756.74</strain>
    </source>
</reference>
<comment type="caution">
    <text evidence="4">The sequence shown here is derived from an EMBL/GenBank/DDBJ whole genome shotgun (WGS) entry which is preliminary data.</text>
</comment>
<evidence type="ECO:0000256" key="1">
    <source>
        <dbReference type="ARBA" id="ARBA00010088"/>
    </source>
</evidence>
<proteinExistence type="inferred from homology"/>
<gene>
    <name evidence="4" type="ORF">BJX68DRAFT_273245</name>
</gene>
<dbReference type="EMBL" id="JBFXLR010000104">
    <property type="protein sequence ID" value="KAL2837022.1"/>
    <property type="molecule type" value="Genomic_DNA"/>
</dbReference>
<feature type="domain" description="Epoxide hydrolase N-terminal" evidence="3">
    <location>
        <begin position="17"/>
        <end position="113"/>
    </location>
</feature>
<keyword evidence="5" id="KW-1185">Reference proteome</keyword>
<dbReference type="InterPro" id="IPR029058">
    <property type="entry name" value="AB_hydrolase_fold"/>
</dbReference>
<dbReference type="Proteomes" id="UP001610444">
    <property type="component" value="Unassembled WGS sequence"/>
</dbReference>
<dbReference type="SUPFAM" id="SSF53474">
    <property type="entry name" value="alpha/beta-Hydrolases"/>
    <property type="match status" value="1"/>
</dbReference>